<dbReference type="Gene3D" id="3.40.50.1820">
    <property type="entry name" value="alpha/beta hydrolase"/>
    <property type="match status" value="1"/>
</dbReference>
<dbReference type="AlphaFoldDB" id="A0A108ENN6"/>
<evidence type="ECO:0000313" key="1">
    <source>
        <dbReference type="EMBL" id="KWN14678.1"/>
    </source>
</evidence>
<comment type="caution">
    <text evidence="1">The sequence shown here is derived from an EMBL/GenBank/DDBJ whole genome shotgun (WGS) entry which is preliminary data.</text>
</comment>
<evidence type="ECO:0000313" key="2">
    <source>
        <dbReference type="Proteomes" id="UP000068016"/>
    </source>
</evidence>
<proteinExistence type="predicted"/>
<dbReference type="Gene3D" id="1.10.260.160">
    <property type="match status" value="1"/>
</dbReference>
<evidence type="ECO:0008006" key="3">
    <source>
        <dbReference type="Google" id="ProtNLM"/>
    </source>
</evidence>
<reference evidence="1 2" key="1">
    <citation type="submission" date="2015-11" db="EMBL/GenBank/DDBJ databases">
        <title>Expanding the genomic diversity of Burkholderia species for the development of highly accurate diagnostics.</title>
        <authorList>
            <person name="Sahl J."/>
            <person name="Keim P."/>
            <person name="Wagner D."/>
        </authorList>
    </citation>
    <scope>NUCLEOTIDE SEQUENCE [LARGE SCALE GENOMIC DNA]</scope>
    <source>
        <strain evidence="1 2">MSMB793WGS</strain>
    </source>
</reference>
<organism evidence="1 2">
    <name type="scientific">Burkholderia territorii</name>
    <dbReference type="NCBI Taxonomy" id="1503055"/>
    <lineage>
        <taxon>Bacteria</taxon>
        <taxon>Pseudomonadati</taxon>
        <taxon>Pseudomonadota</taxon>
        <taxon>Betaproteobacteria</taxon>
        <taxon>Burkholderiales</taxon>
        <taxon>Burkholderiaceae</taxon>
        <taxon>Burkholderia</taxon>
        <taxon>Burkholderia cepacia complex</taxon>
    </lineage>
</organism>
<name>A0A108ENN6_9BURK</name>
<dbReference type="Proteomes" id="UP000068016">
    <property type="component" value="Unassembled WGS sequence"/>
</dbReference>
<dbReference type="EMBL" id="LPLZ01000046">
    <property type="protein sequence ID" value="KWN14678.1"/>
    <property type="molecule type" value="Genomic_DNA"/>
</dbReference>
<gene>
    <name evidence="1" type="ORF">WT83_16405</name>
</gene>
<dbReference type="RefSeq" id="WP_060347442.1">
    <property type="nucleotide sequence ID" value="NZ_LPLZ01000046.1"/>
</dbReference>
<dbReference type="InterPro" id="IPR029058">
    <property type="entry name" value="AB_hydrolase_fold"/>
</dbReference>
<protein>
    <recommendedName>
        <fullName evidence="3">Alpha/beta hydrolase</fullName>
    </recommendedName>
</protein>
<accession>A0A108ENN6</accession>
<sequence>MPVQLAPLFVQGFGTGNLVRNAYGLSMLEDQIVNPDGAYPAPTAIALATSPAQPLRQAFKRNDLRNWVPRAPVLLCGGQLDPMVFFFNAADEQAYWKNANFAPGLTRVLDVDSAPGGNDLFASIKTGFAQAKQRSLRMRSRPVQRINDFLPFSKPITTLSHRSVWSQCSAFSTDSDSMCALMRDIYPTV</sequence>